<reference evidence="2" key="1">
    <citation type="journal article" date="2019" name="Database">
        <title>The radish genome database (RadishGD): an integrated information resource for radish genomics.</title>
        <authorList>
            <person name="Yu H.J."/>
            <person name="Baek S."/>
            <person name="Lee Y.J."/>
            <person name="Cho A."/>
            <person name="Mun J.H."/>
        </authorList>
    </citation>
    <scope>NUCLEOTIDE SEQUENCE [LARGE SCALE GENOMIC DNA]</scope>
    <source>
        <strain evidence="2">cv. WK10039</strain>
    </source>
</reference>
<accession>A0A6J0L0N7</accession>
<evidence type="ECO:0000313" key="3">
    <source>
        <dbReference type="RefSeq" id="XP_018453707.2"/>
    </source>
</evidence>
<dbReference type="AlphaFoldDB" id="A0A6J0L0N7"/>
<evidence type="ECO:0000313" key="2">
    <source>
        <dbReference type="Proteomes" id="UP000504610"/>
    </source>
</evidence>
<feature type="region of interest" description="Disordered" evidence="1">
    <location>
        <begin position="318"/>
        <end position="401"/>
    </location>
</feature>
<proteinExistence type="predicted"/>
<dbReference type="GeneID" id="108824826"/>
<organism evidence="2 3">
    <name type="scientific">Raphanus sativus</name>
    <name type="common">Radish</name>
    <name type="synonym">Raphanus raphanistrum var. sativus</name>
    <dbReference type="NCBI Taxonomy" id="3726"/>
    <lineage>
        <taxon>Eukaryota</taxon>
        <taxon>Viridiplantae</taxon>
        <taxon>Streptophyta</taxon>
        <taxon>Embryophyta</taxon>
        <taxon>Tracheophyta</taxon>
        <taxon>Spermatophyta</taxon>
        <taxon>Magnoliopsida</taxon>
        <taxon>eudicotyledons</taxon>
        <taxon>Gunneridae</taxon>
        <taxon>Pentapetalae</taxon>
        <taxon>rosids</taxon>
        <taxon>malvids</taxon>
        <taxon>Brassicales</taxon>
        <taxon>Brassicaceae</taxon>
        <taxon>Brassiceae</taxon>
        <taxon>Raphanus</taxon>
    </lineage>
</organism>
<evidence type="ECO:0000256" key="1">
    <source>
        <dbReference type="SAM" id="MobiDB-lite"/>
    </source>
</evidence>
<protein>
    <submittedName>
        <fullName evidence="3">Uncharacterized protein LOC108824826</fullName>
    </submittedName>
</protein>
<dbReference type="Proteomes" id="UP000504610">
    <property type="component" value="Chromosome 9"/>
</dbReference>
<gene>
    <name evidence="3" type="primary">LOC108824826</name>
</gene>
<reference evidence="3" key="2">
    <citation type="submission" date="2025-08" db="UniProtKB">
        <authorList>
            <consortium name="RefSeq"/>
        </authorList>
    </citation>
    <scope>IDENTIFICATION</scope>
    <source>
        <tissue evidence="3">Leaf</tissue>
    </source>
</reference>
<dbReference type="RefSeq" id="XP_018453707.2">
    <property type="nucleotide sequence ID" value="XM_018598205.2"/>
</dbReference>
<name>A0A6J0L0N7_RAPSA</name>
<feature type="compositionally biased region" description="Basic and acidic residues" evidence="1">
    <location>
        <begin position="382"/>
        <end position="401"/>
    </location>
</feature>
<dbReference type="OrthoDB" id="1113807at2759"/>
<keyword evidence="2" id="KW-1185">Reference proteome</keyword>
<feature type="compositionally biased region" description="Basic residues" evidence="1">
    <location>
        <begin position="330"/>
        <end position="346"/>
    </location>
</feature>
<dbReference type="KEGG" id="rsz:108824826"/>
<sequence length="401" mass="45258">MENPPPDYLHFIKIWVQIRNIPLNHYTKEAITLIGEWLGEVKVVAFDPHKPQVQDYVRIQVRFDVSRPLRKSMVAIYRKVDHRWSTSTMKECRRGVMNVSSLIMKKDFCPRLVRKRKDAALERRQGILQEKSAAEKVLGPNDPLFGVLSEEQVGICTITGRKKISTEVLEEMRRYMIMATEEDRLIRIDRIRSSVAEVEKDPILQKTILRLEAPPVITKQVDKGKGRVFDFDLNIVAESQSGAKGAEGKLMASAIRASSNEFHKPLAESQPARQKLEFGQRLILSTVYCPDTTLAGTALVEKSSHTLFDGNSTEHGLKFSMSGPSGVTKKPNKYRRRPHISKRHERKNASTGILQKLYGAEGSAAHVGAKRKGSSEELEDGSVMKKKDARVIPHEGSPKTR</sequence>